<reference evidence="9 10" key="1">
    <citation type="submission" date="2018-04" db="EMBL/GenBank/DDBJ databases">
        <title>The genome of golden apple snail Pomacea canaliculata provides insight into stress tolerance and invasive adaptation.</title>
        <authorList>
            <person name="Liu C."/>
            <person name="Liu B."/>
            <person name="Ren Y."/>
            <person name="Zhang Y."/>
            <person name="Wang H."/>
            <person name="Li S."/>
            <person name="Jiang F."/>
            <person name="Yin L."/>
            <person name="Zhang G."/>
            <person name="Qian W."/>
            <person name="Fan W."/>
        </authorList>
    </citation>
    <scope>NUCLEOTIDE SEQUENCE [LARGE SCALE GENOMIC DNA]</scope>
    <source>
        <strain evidence="9">SZHN2017</strain>
        <tissue evidence="9">Muscle</tissue>
    </source>
</reference>
<dbReference type="EMBL" id="PZQS01000013">
    <property type="protein sequence ID" value="PVD19292.1"/>
    <property type="molecule type" value="Genomic_DNA"/>
</dbReference>
<dbReference type="PANTHER" id="PTHR11409">
    <property type="entry name" value="ADENOSINE DEAMINASE"/>
    <property type="match status" value="1"/>
</dbReference>
<comment type="caution">
    <text evidence="9">The sequence shown here is derived from an EMBL/GenBank/DDBJ whole genome shotgun (WGS) entry which is preliminary data.</text>
</comment>
<dbReference type="SUPFAM" id="SSF51556">
    <property type="entry name" value="Metallo-dependent hydrolases"/>
    <property type="match status" value="1"/>
</dbReference>
<keyword evidence="4" id="KW-0378">Hydrolase</keyword>
<dbReference type="InterPro" id="IPR006330">
    <property type="entry name" value="Ado/ade_deaminase"/>
</dbReference>
<dbReference type="STRING" id="400727.A0A2T7NDS3"/>
<gene>
    <name evidence="9" type="ORF">C0Q70_19779</name>
</gene>
<protein>
    <recommendedName>
        <fullName evidence="8">Adenosine deaminase domain-containing protein</fullName>
    </recommendedName>
</protein>
<evidence type="ECO:0000313" key="10">
    <source>
        <dbReference type="Proteomes" id="UP000245119"/>
    </source>
</evidence>
<dbReference type="Pfam" id="PF00962">
    <property type="entry name" value="A_deaminase"/>
    <property type="match status" value="1"/>
</dbReference>
<evidence type="ECO:0000256" key="5">
    <source>
        <dbReference type="ARBA" id="ARBA00022833"/>
    </source>
</evidence>
<keyword evidence="6" id="KW-0546">Nucleotide metabolism</keyword>
<name>A0A2T7NDS3_POMCA</name>
<sequence>MQTTKDSWWKTFPTLILAAAAANYRVDISDTSLLRFCGFSCSIFTSQGTLTPLHARLPSRGGIRLGQSNEEYEVKLRSDWSRQGATRGCNATHVSMIVRYVQFLKELHAHLNTSFSQQTLQALVARKAVHNSECLQWQMSLDDFKEMDDSFNIFKCIHQVVNDEEAVYKLTYDVIHEFAEDNVKYLELRSTPKDIPSTGMTRDLYVRTMLRAVHDCHLENVDIMVYILLSIDRRNSVEIAQLTVDLAEKFYKETGVVVGLDFSGHPGIGNAADFIPVFKSAKEKGLKISCHLAELAMYEETLAVLRQSPPDRIGHGTFLHRYDPGQGYEEIEDTVISKRIPIEACMTSNLKTNTVSKYSEHHFDFWFRKRHPVILCTDGKGVYKTSLSGEYIHAARTFSFSKQDLWQLTLGSIDHIFAPDTIKTLLHNKWQLACP</sequence>
<comment type="catalytic activity">
    <reaction evidence="7">
        <text>N(6)-methyl-AMP + H2O + H(+) = IMP + methylamine</text>
        <dbReference type="Rhea" id="RHEA:16001"/>
        <dbReference type="ChEBI" id="CHEBI:15377"/>
        <dbReference type="ChEBI" id="CHEBI:15378"/>
        <dbReference type="ChEBI" id="CHEBI:58053"/>
        <dbReference type="ChEBI" id="CHEBI:59338"/>
        <dbReference type="ChEBI" id="CHEBI:144842"/>
    </reaction>
    <physiologicalReaction direction="left-to-right" evidence="7">
        <dbReference type="Rhea" id="RHEA:16002"/>
    </physiologicalReaction>
</comment>
<dbReference type="GO" id="GO:0046872">
    <property type="term" value="F:metal ion binding"/>
    <property type="evidence" value="ECO:0007669"/>
    <property type="project" value="UniProtKB-KW"/>
</dbReference>
<dbReference type="PANTHER" id="PTHR11409:SF42">
    <property type="entry name" value="ADENOSINE DEAMINASE-LIKE PROTEIN"/>
    <property type="match status" value="1"/>
</dbReference>
<comment type="similarity">
    <text evidence="2">Belongs to the metallo-dependent hydrolases superfamily. Adenosine and AMP deaminases family.</text>
</comment>
<dbReference type="GO" id="GO:0006154">
    <property type="term" value="P:adenosine catabolic process"/>
    <property type="evidence" value="ECO:0007669"/>
    <property type="project" value="TreeGrafter"/>
</dbReference>
<dbReference type="GO" id="GO:0009117">
    <property type="term" value="P:nucleotide metabolic process"/>
    <property type="evidence" value="ECO:0007669"/>
    <property type="project" value="UniProtKB-KW"/>
</dbReference>
<feature type="domain" description="Adenosine deaminase" evidence="8">
    <location>
        <begin position="106"/>
        <end position="427"/>
    </location>
</feature>
<dbReference type="Proteomes" id="UP000245119">
    <property type="component" value="Linkage Group LG13"/>
</dbReference>
<evidence type="ECO:0000256" key="1">
    <source>
        <dbReference type="ARBA" id="ARBA00001947"/>
    </source>
</evidence>
<dbReference type="Gene3D" id="3.20.20.140">
    <property type="entry name" value="Metal-dependent hydrolases"/>
    <property type="match status" value="1"/>
</dbReference>
<evidence type="ECO:0000256" key="7">
    <source>
        <dbReference type="ARBA" id="ARBA00048787"/>
    </source>
</evidence>
<dbReference type="InterPro" id="IPR001365">
    <property type="entry name" value="A_deaminase_dom"/>
</dbReference>
<dbReference type="OrthoDB" id="272271at2759"/>
<evidence type="ECO:0000256" key="3">
    <source>
        <dbReference type="ARBA" id="ARBA00022723"/>
    </source>
</evidence>
<organism evidence="9 10">
    <name type="scientific">Pomacea canaliculata</name>
    <name type="common">Golden apple snail</name>
    <dbReference type="NCBI Taxonomy" id="400727"/>
    <lineage>
        <taxon>Eukaryota</taxon>
        <taxon>Metazoa</taxon>
        <taxon>Spiralia</taxon>
        <taxon>Lophotrochozoa</taxon>
        <taxon>Mollusca</taxon>
        <taxon>Gastropoda</taxon>
        <taxon>Caenogastropoda</taxon>
        <taxon>Architaenioglossa</taxon>
        <taxon>Ampullarioidea</taxon>
        <taxon>Ampullariidae</taxon>
        <taxon>Pomacea</taxon>
    </lineage>
</organism>
<keyword evidence="5" id="KW-0862">Zinc</keyword>
<keyword evidence="3" id="KW-0479">Metal-binding</keyword>
<evidence type="ECO:0000256" key="4">
    <source>
        <dbReference type="ARBA" id="ARBA00022801"/>
    </source>
</evidence>
<evidence type="ECO:0000259" key="8">
    <source>
        <dbReference type="Pfam" id="PF00962"/>
    </source>
</evidence>
<evidence type="ECO:0000313" key="9">
    <source>
        <dbReference type="EMBL" id="PVD19292.1"/>
    </source>
</evidence>
<keyword evidence="10" id="KW-1185">Reference proteome</keyword>
<evidence type="ECO:0000256" key="6">
    <source>
        <dbReference type="ARBA" id="ARBA00023080"/>
    </source>
</evidence>
<proteinExistence type="inferred from homology"/>
<evidence type="ECO:0000256" key="2">
    <source>
        <dbReference type="ARBA" id="ARBA00006676"/>
    </source>
</evidence>
<dbReference type="AlphaFoldDB" id="A0A2T7NDS3"/>
<comment type="cofactor">
    <cofactor evidence="1">
        <name>Zn(2+)</name>
        <dbReference type="ChEBI" id="CHEBI:29105"/>
    </cofactor>
</comment>
<dbReference type="InterPro" id="IPR032466">
    <property type="entry name" value="Metal_Hydrolase"/>
</dbReference>
<accession>A0A2T7NDS3</accession>
<dbReference type="GO" id="GO:0004000">
    <property type="term" value="F:adenosine deaminase activity"/>
    <property type="evidence" value="ECO:0007669"/>
    <property type="project" value="TreeGrafter"/>
</dbReference>
<dbReference type="GO" id="GO:0046103">
    <property type="term" value="P:inosine biosynthetic process"/>
    <property type="evidence" value="ECO:0007669"/>
    <property type="project" value="TreeGrafter"/>
</dbReference>